<accession>A0A2L0UZY1</accession>
<keyword evidence="2" id="KW-1185">Reference proteome</keyword>
<dbReference type="KEGG" id="vg:40088314"/>
<proteinExistence type="predicted"/>
<sequence length="104" mass="11833">MKTIYMVITHIHKDTNLEGKVVENMRLYDTLPKANILTSASLIFDLFNGKVIKNRFEEENDNPFIDYVSRYREEIGKFIAAWAQASPENMAAAKAMFGGGNNDE</sequence>
<dbReference type="Proteomes" id="UP000223025">
    <property type="component" value="Segment"/>
</dbReference>
<dbReference type="GeneID" id="40088314"/>
<dbReference type="RefSeq" id="YP_009611976.1">
    <property type="nucleotide sequence ID" value="NC_042013.1"/>
</dbReference>
<reference evidence="1 2" key="1">
    <citation type="submission" date="2017-06" db="EMBL/GenBank/DDBJ databases">
        <authorList>
            <person name="Kim H.J."/>
            <person name="Triplett B.A."/>
        </authorList>
    </citation>
    <scope>NUCLEOTIDE SEQUENCE [LARGE SCALE GENOMIC DNA]</scope>
</reference>
<organism evidence="1 2">
    <name type="scientific">Agrobacterium phage Atu_ph07</name>
    <dbReference type="NCBI Taxonomy" id="2024264"/>
    <lineage>
        <taxon>Viruses</taxon>
        <taxon>Duplodnaviria</taxon>
        <taxon>Heunggongvirae</taxon>
        <taxon>Uroviricota</taxon>
        <taxon>Caudoviricetes</taxon>
        <taxon>Polybotosvirus</taxon>
        <taxon>Polybotosvirus Atuph07</taxon>
    </lineage>
</organism>
<name>A0A2L0UZY1_9CAUD</name>
<evidence type="ECO:0000313" key="2">
    <source>
        <dbReference type="Proteomes" id="UP000223025"/>
    </source>
</evidence>
<protein>
    <submittedName>
        <fullName evidence="1">Uncharacterized protein</fullName>
    </submittedName>
</protein>
<evidence type="ECO:0000313" key="1">
    <source>
        <dbReference type="EMBL" id="AUZ95076.1"/>
    </source>
</evidence>
<dbReference type="EMBL" id="MF403008">
    <property type="protein sequence ID" value="AUZ95076.1"/>
    <property type="molecule type" value="Genomic_DNA"/>
</dbReference>